<dbReference type="InterPro" id="IPR011545">
    <property type="entry name" value="DEAD/DEAH_box_helicase_dom"/>
</dbReference>
<evidence type="ECO:0000259" key="15">
    <source>
        <dbReference type="PROSITE" id="PS51194"/>
    </source>
</evidence>
<evidence type="ECO:0000259" key="14">
    <source>
        <dbReference type="PROSITE" id="PS51192"/>
    </source>
</evidence>
<evidence type="ECO:0000256" key="6">
    <source>
        <dbReference type="ARBA" id="ARBA00022806"/>
    </source>
</evidence>
<dbReference type="CDD" id="cd18787">
    <property type="entry name" value="SF2_C_DEAD"/>
    <property type="match status" value="1"/>
</dbReference>
<keyword evidence="3" id="KW-0548">Nucleotidyltransferase</keyword>
<evidence type="ECO:0000256" key="9">
    <source>
        <dbReference type="ARBA" id="ARBA00047984"/>
    </source>
</evidence>
<evidence type="ECO:0000256" key="8">
    <source>
        <dbReference type="ARBA" id="ARBA00022884"/>
    </source>
</evidence>
<reference evidence="18" key="1">
    <citation type="submission" date="2012-01" db="EMBL/GenBank/DDBJ databases">
        <title>The Genome Sequence of Oreochromis niloticus (Nile Tilapia).</title>
        <authorList>
            <consortium name="Broad Institute Genome Assembly Team"/>
            <consortium name="Broad Institute Sequencing Platform"/>
            <person name="Di Palma F."/>
            <person name="Johnson J."/>
            <person name="Lander E.S."/>
            <person name="Lindblad-Toh K."/>
        </authorList>
    </citation>
    <scope>NUCLEOTIDE SEQUENCE [LARGE SCALE GENOMIC DNA]</scope>
</reference>
<dbReference type="SUPFAM" id="SSF52540">
    <property type="entry name" value="P-loop containing nucleoside triphosphate hydrolases"/>
    <property type="match status" value="2"/>
</dbReference>
<proteinExistence type="inferred from homology"/>
<evidence type="ECO:0000259" key="16">
    <source>
        <dbReference type="PROSITE" id="PS51195"/>
    </source>
</evidence>
<dbReference type="Pfam" id="PF00271">
    <property type="entry name" value="Helicase_C"/>
    <property type="match status" value="1"/>
</dbReference>
<dbReference type="InterPro" id="IPR000629">
    <property type="entry name" value="RNA-helicase_DEAD-box_CS"/>
</dbReference>
<accession>A0A669BQ33</accession>
<dbReference type="Gene3D" id="3.40.50.300">
    <property type="entry name" value="P-loop containing nucleotide triphosphate hydrolases"/>
    <property type="match status" value="2"/>
</dbReference>
<dbReference type="GO" id="GO:0003723">
    <property type="term" value="F:RNA binding"/>
    <property type="evidence" value="ECO:0007669"/>
    <property type="project" value="UniProtKB-UniRule"/>
</dbReference>
<dbReference type="EC" id="3.6.4.13" evidence="1"/>
<keyword evidence="8 10" id="KW-0694">RNA-binding</keyword>
<dbReference type="Pfam" id="PF00013">
    <property type="entry name" value="KH_1"/>
    <property type="match status" value="1"/>
</dbReference>
<dbReference type="PROSITE" id="PS51194">
    <property type="entry name" value="HELICASE_CTER"/>
    <property type="match status" value="1"/>
</dbReference>
<dbReference type="GO" id="GO:0005524">
    <property type="term" value="F:ATP binding"/>
    <property type="evidence" value="ECO:0007669"/>
    <property type="project" value="UniProtKB-KW"/>
</dbReference>
<protein>
    <recommendedName>
        <fullName evidence="1">RNA helicase</fullName>
        <ecNumber evidence="1">3.6.4.13</ecNumber>
    </recommendedName>
</protein>
<dbReference type="SMART" id="SM00322">
    <property type="entry name" value="KH"/>
    <property type="match status" value="1"/>
</dbReference>
<evidence type="ECO:0000256" key="12">
    <source>
        <dbReference type="RuleBase" id="RU000492"/>
    </source>
</evidence>
<dbReference type="CDD" id="cd22430">
    <property type="entry name" value="KH-I_DDX43_DDX53"/>
    <property type="match status" value="1"/>
</dbReference>
<dbReference type="InterPro" id="IPR014001">
    <property type="entry name" value="Helicase_ATP-bd"/>
</dbReference>
<feature type="domain" description="Helicase C-terminal" evidence="15">
    <location>
        <begin position="454"/>
        <end position="568"/>
    </location>
</feature>
<dbReference type="FunFam" id="3.30.1370.10:FF:000001">
    <property type="entry name" value="Polyribonucleotide nucleotidyltransferase"/>
    <property type="match status" value="1"/>
</dbReference>
<evidence type="ECO:0000256" key="3">
    <source>
        <dbReference type="ARBA" id="ARBA00022695"/>
    </source>
</evidence>
<dbReference type="Proteomes" id="UP000005207">
    <property type="component" value="Linkage group LG13"/>
</dbReference>
<dbReference type="InterPro" id="IPR027417">
    <property type="entry name" value="P-loop_NTPase"/>
</dbReference>
<dbReference type="InterPro" id="IPR014014">
    <property type="entry name" value="RNA_helicase_DEAD_Q_motif"/>
</dbReference>
<dbReference type="SMART" id="SM00490">
    <property type="entry name" value="HELICc"/>
    <property type="match status" value="1"/>
</dbReference>
<keyword evidence="2" id="KW-0808">Transferase</keyword>
<dbReference type="InterPro" id="IPR001650">
    <property type="entry name" value="Helicase_C-like"/>
</dbReference>
<dbReference type="PROSITE" id="PS50084">
    <property type="entry name" value="KH_TYPE_1"/>
    <property type="match status" value="1"/>
</dbReference>
<evidence type="ECO:0000256" key="2">
    <source>
        <dbReference type="ARBA" id="ARBA00022679"/>
    </source>
</evidence>
<dbReference type="GO" id="GO:0016787">
    <property type="term" value="F:hydrolase activity"/>
    <property type="evidence" value="ECO:0007669"/>
    <property type="project" value="UniProtKB-KW"/>
</dbReference>
<dbReference type="PANTHER" id="PTHR47958">
    <property type="entry name" value="ATP-DEPENDENT RNA HELICASE DBP3"/>
    <property type="match status" value="1"/>
</dbReference>
<keyword evidence="5 12" id="KW-0378">Hydrolase</keyword>
<dbReference type="AlphaFoldDB" id="A0A669BQ33"/>
<dbReference type="CDD" id="cd17958">
    <property type="entry name" value="DEADc_DDX43_DDX53"/>
    <property type="match status" value="1"/>
</dbReference>
<dbReference type="InterPro" id="IPR036612">
    <property type="entry name" value="KH_dom_type_1_sf"/>
</dbReference>
<reference evidence="17" key="3">
    <citation type="submission" date="2025-09" db="UniProtKB">
        <authorList>
            <consortium name="Ensembl"/>
        </authorList>
    </citation>
    <scope>IDENTIFICATION</scope>
</reference>
<dbReference type="SMART" id="SM00487">
    <property type="entry name" value="DEXDc"/>
    <property type="match status" value="1"/>
</dbReference>
<feature type="domain" description="Helicase ATP-binding" evidence="14">
    <location>
        <begin position="294"/>
        <end position="469"/>
    </location>
</feature>
<dbReference type="PROSITE" id="PS51192">
    <property type="entry name" value="HELICASE_ATP_BIND_1"/>
    <property type="match status" value="1"/>
</dbReference>
<evidence type="ECO:0000313" key="17">
    <source>
        <dbReference type="Ensembl" id="ENSONIP00000037854.1"/>
    </source>
</evidence>
<dbReference type="GeneTree" id="ENSGT00940000163653"/>
<evidence type="ECO:0000256" key="4">
    <source>
        <dbReference type="ARBA" id="ARBA00022741"/>
    </source>
</evidence>
<keyword evidence="6 12" id="KW-0347">Helicase</keyword>
<feature type="domain" description="DEAD-box RNA helicase Q" evidence="16">
    <location>
        <begin position="263"/>
        <end position="291"/>
    </location>
</feature>
<comment type="similarity">
    <text evidence="12">Belongs to the DEAD box helicase family.</text>
</comment>
<dbReference type="FunFam" id="3.40.50.300:FF:000079">
    <property type="entry name" value="probable ATP-dependent RNA helicase DDX17"/>
    <property type="match status" value="1"/>
</dbReference>
<name>A0A669BQ33_ORENI</name>
<dbReference type="Pfam" id="PF00270">
    <property type="entry name" value="DEAD"/>
    <property type="match status" value="1"/>
</dbReference>
<evidence type="ECO:0000256" key="11">
    <source>
        <dbReference type="PROSITE-ProRule" id="PRU00552"/>
    </source>
</evidence>
<organism evidence="17 18">
    <name type="scientific">Oreochromis niloticus</name>
    <name type="common">Nile tilapia</name>
    <name type="synonym">Tilapia nilotica</name>
    <dbReference type="NCBI Taxonomy" id="8128"/>
    <lineage>
        <taxon>Eukaryota</taxon>
        <taxon>Metazoa</taxon>
        <taxon>Chordata</taxon>
        <taxon>Craniata</taxon>
        <taxon>Vertebrata</taxon>
        <taxon>Euteleostomi</taxon>
        <taxon>Actinopterygii</taxon>
        <taxon>Neopterygii</taxon>
        <taxon>Teleostei</taxon>
        <taxon>Neoteleostei</taxon>
        <taxon>Acanthomorphata</taxon>
        <taxon>Ovalentaria</taxon>
        <taxon>Cichlomorphae</taxon>
        <taxon>Cichliformes</taxon>
        <taxon>Cichlidae</taxon>
        <taxon>African cichlids</taxon>
        <taxon>Pseudocrenilabrinae</taxon>
        <taxon>Oreochromini</taxon>
        <taxon>Oreochromis</taxon>
    </lineage>
</organism>
<keyword evidence="4 12" id="KW-0547">Nucleotide-binding</keyword>
<comment type="catalytic activity">
    <reaction evidence="9">
        <text>ATP + H2O = ADP + phosphate + H(+)</text>
        <dbReference type="Rhea" id="RHEA:13065"/>
        <dbReference type="ChEBI" id="CHEBI:15377"/>
        <dbReference type="ChEBI" id="CHEBI:15378"/>
        <dbReference type="ChEBI" id="CHEBI:30616"/>
        <dbReference type="ChEBI" id="CHEBI:43474"/>
        <dbReference type="ChEBI" id="CHEBI:456216"/>
        <dbReference type="EC" id="3.6.4.13"/>
    </reaction>
</comment>
<feature type="region of interest" description="Disordered" evidence="13">
    <location>
        <begin position="44"/>
        <end position="88"/>
    </location>
</feature>
<evidence type="ECO:0000313" key="18">
    <source>
        <dbReference type="Proteomes" id="UP000005207"/>
    </source>
</evidence>
<evidence type="ECO:0000256" key="13">
    <source>
        <dbReference type="SAM" id="MobiDB-lite"/>
    </source>
</evidence>
<sequence length="568" mass="63745">MSDWEDEYDQDGVAIYKPATKPAPADWKFSCNDRERENVVFGVKNGTKFGAPRETRANRSGPGPEVNKWGGRGPGRQTTFSKEESSRPLTITVETTSIGRVIGRGGATIRELQESSGARIKINKGGYEGEVVIFGSTAAQQKAKEMIEDLVAEGSRRGQEYEGRCGGEKNGSVWSTAELQAANVVQNRPSIDWDAIRENKEKYKELKWKDIPPIKKEFYTEAPSVAMLTAEEVGEWRKENNNIFVDDLNEEEEKRQIPNPCRTFLEAFERYPEIMENIDRVGFTKPTPIQSQAWPVLLSGEDLIAIAQTGTGKTLAYLLPGFIHMDGQPVPRAERDGPGMLVLTPTRELALQIEAECNKYRYKGYKSICIYGGGDRRGQINLVKDGVDIVIATPGRLNDLQMNELINLRSITYLVLDEADRMLDMGFEPQIMKILLDIRPDRQTVMTSATWPTGVRRLAKSYLKNPMMVYVGTLDLAVSRNESNQVDDLSSDMCLQGLAVQSLHGDREQCDREEALKDFKNGRVRILVATDLASRGLDVHDVTHVFNFDFPRNIEEYVHRVGRTGRAG</sequence>
<dbReference type="GO" id="GO:0003724">
    <property type="term" value="F:RNA helicase activity"/>
    <property type="evidence" value="ECO:0007669"/>
    <property type="project" value="UniProtKB-EC"/>
</dbReference>
<evidence type="ECO:0000256" key="7">
    <source>
        <dbReference type="ARBA" id="ARBA00022840"/>
    </source>
</evidence>
<dbReference type="PROSITE" id="PS51195">
    <property type="entry name" value="Q_MOTIF"/>
    <property type="match status" value="1"/>
</dbReference>
<dbReference type="Gene3D" id="3.30.1370.10">
    <property type="entry name" value="K Homology domain, type 1"/>
    <property type="match status" value="1"/>
</dbReference>
<evidence type="ECO:0000256" key="1">
    <source>
        <dbReference type="ARBA" id="ARBA00012552"/>
    </source>
</evidence>
<dbReference type="Ensembl" id="ENSONIT00000090770.1">
    <property type="protein sequence ID" value="ENSONIP00000037854.1"/>
    <property type="gene ID" value="ENSONIG00000001195.2"/>
</dbReference>
<evidence type="ECO:0000256" key="5">
    <source>
        <dbReference type="ARBA" id="ARBA00022801"/>
    </source>
</evidence>
<dbReference type="GO" id="GO:0016779">
    <property type="term" value="F:nucleotidyltransferase activity"/>
    <property type="evidence" value="ECO:0007669"/>
    <property type="project" value="UniProtKB-KW"/>
</dbReference>
<dbReference type="PROSITE" id="PS00039">
    <property type="entry name" value="DEAD_ATP_HELICASE"/>
    <property type="match status" value="1"/>
</dbReference>
<reference evidence="17" key="2">
    <citation type="submission" date="2025-08" db="UniProtKB">
        <authorList>
            <consortium name="Ensembl"/>
        </authorList>
    </citation>
    <scope>IDENTIFICATION</scope>
</reference>
<keyword evidence="7 12" id="KW-0067">ATP-binding</keyword>
<keyword evidence="18" id="KW-1185">Reference proteome</keyword>
<dbReference type="SUPFAM" id="SSF54791">
    <property type="entry name" value="Eukaryotic type KH-domain (KH-domain type I)"/>
    <property type="match status" value="1"/>
</dbReference>
<dbReference type="InterPro" id="IPR004087">
    <property type="entry name" value="KH_dom"/>
</dbReference>
<dbReference type="InterPro" id="IPR004088">
    <property type="entry name" value="KH_dom_type_1"/>
</dbReference>
<gene>
    <name evidence="17" type="primary">ddx43</name>
</gene>
<evidence type="ECO:0000256" key="10">
    <source>
        <dbReference type="PROSITE-ProRule" id="PRU00117"/>
    </source>
</evidence>
<feature type="short sequence motif" description="Q motif" evidence="11">
    <location>
        <begin position="263"/>
        <end position="291"/>
    </location>
</feature>